<organism evidence="2">
    <name type="scientific">uncultured Desulfobacteraceae bacterium</name>
    <dbReference type="NCBI Taxonomy" id="218296"/>
    <lineage>
        <taxon>Bacteria</taxon>
        <taxon>Pseudomonadati</taxon>
        <taxon>Thermodesulfobacteriota</taxon>
        <taxon>Desulfobacteria</taxon>
        <taxon>Desulfobacterales</taxon>
        <taxon>Desulfobacteraceae</taxon>
        <taxon>environmental samples</taxon>
    </lineage>
</organism>
<evidence type="ECO:0000313" key="2">
    <source>
        <dbReference type="EMBL" id="VEN73265.1"/>
    </source>
</evidence>
<gene>
    <name evidence="2" type="ORF">EPICR_140026</name>
</gene>
<dbReference type="PIRSF" id="PIRSF022536">
    <property type="entry name" value="A612L_SET"/>
    <property type="match status" value="1"/>
</dbReference>
<accession>A0A484HDC9</accession>
<name>A0A484HDC9_9BACT</name>
<dbReference type="AlphaFoldDB" id="A0A484HDC9"/>
<dbReference type="Pfam" id="PF00856">
    <property type="entry name" value="SET"/>
    <property type="match status" value="1"/>
</dbReference>
<dbReference type="PROSITE" id="PS50280">
    <property type="entry name" value="SET"/>
    <property type="match status" value="1"/>
</dbReference>
<sequence length="125" mass="14773">MKYGSEFEIAIKDTAEKGKGVFAMEDIPTNRKIFINFMMPIPEDELDQYRDLSLRHYFFKWEKTYAISLGQALYMNHSHAPNVKIIRYFRENFIEGFSTKPIPAGTELTHKYADLSWFPDHDLWA</sequence>
<proteinExistence type="predicted"/>
<dbReference type="InterPro" id="IPR001214">
    <property type="entry name" value="SET_dom"/>
</dbReference>
<dbReference type="EMBL" id="CAACVI010000006">
    <property type="protein sequence ID" value="VEN73265.1"/>
    <property type="molecule type" value="Genomic_DNA"/>
</dbReference>
<dbReference type="SMART" id="SM00317">
    <property type="entry name" value="SET"/>
    <property type="match status" value="1"/>
</dbReference>
<protein>
    <recommendedName>
        <fullName evidence="1">SET domain-containing protein</fullName>
    </recommendedName>
</protein>
<reference evidence="2" key="1">
    <citation type="submission" date="2019-01" db="EMBL/GenBank/DDBJ databases">
        <authorList>
            <consortium name="Genoscope - CEA"/>
            <person name="William W."/>
        </authorList>
    </citation>
    <scope>NUCLEOTIDE SEQUENCE</scope>
    <source>
        <strain evidence="2">CR-1</strain>
    </source>
</reference>
<dbReference type="InterPro" id="IPR009207">
    <property type="entry name" value="SET7_MeTrfase"/>
</dbReference>
<dbReference type="InterPro" id="IPR046341">
    <property type="entry name" value="SET_dom_sf"/>
</dbReference>
<dbReference type="Gene3D" id="2.170.270.10">
    <property type="entry name" value="SET domain"/>
    <property type="match status" value="1"/>
</dbReference>
<dbReference type="GO" id="GO:0062122">
    <property type="term" value="F:histone H3K37 methyltransferase activity"/>
    <property type="evidence" value="ECO:0007669"/>
    <property type="project" value="InterPro"/>
</dbReference>
<dbReference type="SUPFAM" id="SSF82199">
    <property type="entry name" value="SET domain"/>
    <property type="match status" value="1"/>
</dbReference>
<evidence type="ECO:0000259" key="1">
    <source>
        <dbReference type="PROSITE" id="PS50280"/>
    </source>
</evidence>
<feature type="domain" description="SET" evidence="1">
    <location>
        <begin position="7"/>
        <end position="113"/>
    </location>
</feature>